<evidence type="ECO:0000313" key="2">
    <source>
        <dbReference type="Proteomes" id="UP000027002"/>
    </source>
</evidence>
<dbReference type="InterPro" id="IPR036188">
    <property type="entry name" value="FAD/NAD-bd_sf"/>
</dbReference>
<dbReference type="PANTHER" id="PTHR47190:SF4">
    <property type="entry name" value="DEHYDROGENASE, PUTATIVE-RELATED"/>
    <property type="match status" value="1"/>
</dbReference>
<dbReference type="AlphaFoldDB" id="A0A8E5MLP0"/>
<dbReference type="OrthoDB" id="413885at2759"/>
<dbReference type="SUPFAM" id="SSF54373">
    <property type="entry name" value="FAD-linked reductases, C-terminal domain"/>
    <property type="match status" value="1"/>
</dbReference>
<evidence type="ECO:0000313" key="1">
    <source>
        <dbReference type="EMBL" id="QUC23947.1"/>
    </source>
</evidence>
<dbReference type="InterPro" id="IPR053208">
    <property type="entry name" value="GMC_Oxidoreductase_CD"/>
</dbReference>
<dbReference type="EMBL" id="CP072759">
    <property type="protein sequence ID" value="QUC23947.1"/>
    <property type="molecule type" value="Genomic_DNA"/>
</dbReference>
<dbReference type="Gene3D" id="3.30.410.10">
    <property type="entry name" value="Cholesterol Oxidase, domain 2"/>
    <property type="match status" value="1"/>
</dbReference>
<dbReference type="Gene3D" id="3.50.50.60">
    <property type="entry name" value="FAD/NAD(P)-binding domain"/>
    <property type="match status" value="2"/>
</dbReference>
<sequence length="319" mass="34985">MSQASRLLLVDLISEKSAFAIIPLPWPLAFLGGGGVTVNYMVFVVPSRSDFDDKWPKGCKWNDVAPAASRLARSQARHSRPLLGWRSVDMIKQPDEKHQIYSSLSWNMVQGHPSYQIRLTSCWRQVETYGKEKIIKLRTAAFFSARAHISCLLFNSDAVPNKQILTAKKTGVTLRETRSTCLVLNGTDAKNVNLYEKKSYKIVIFVYVTHGLLSPGVLGLAEGKTVIDKSPYLQTDGDVGAAKAFVQDMVEKITGPSAGSALRKDTNTAAIIKAVTSGNHYAGIAKTGAIVDTNANVYGTDNLESVFTASLHKCRPFIY</sequence>
<dbReference type="Proteomes" id="UP000027002">
    <property type="component" value="Chromosome 7"/>
</dbReference>
<proteinExistence type="predicted"/>
<dbReference type="KEGG" id="uvi:66068965"/>
<dbReference type="RefSeq" id="XP_043001620.1">
    <property type="nucleotide sequence ID" value="XM_043145685.1"/>
</dbReference>
<accession>A0A8E5MLP0</accession>
<organism evidence="1 2">
    <name type="scientific">Ustilaginoidea virens</name>
    <name type="common">Rice false smut fungus</name>
    <name type="synonym">Villosiclava virens</name>
    <dbReference type="NCBI Taxonomy" id="1159556"/>
    <lineage>
        <taxon>Eukaryota</taxon>
        <taxon>Fungi</taxon>
        <taxon>Dikarya</taxon>
        <taxon>Ascomycota</taxon>
        <taxon>Pezizomycotina</taxon>
        <taxon>Sordariomycetes</taxon>
        <taxon>Hypocreomycetidae</taxon>
        <taxon>Hypocreales</taxon>
        <taxon>Clavicipitaceae</taxon>
        <taxon>Ustilaginoidea</taxon>
    </lineage>
</organism>
<dbReference type="PANTHER" id="PTHR47190">
    <property type="entry name" value="DEHYDROGENASE, PUTATIVE-RELATED"/>
    <property type="match status" value="1"/>
</dbReference>
<gene>
    <name evidence="1" type="ORF">UV8b_08188</name>
</gene>
<protein>
    <submittedName>
        <fullName evidence="1">Uncharacterized protein</fullName>
    </submittedName>
</protein>
<reference evidence="1" key="1">
    <citation type="submission" date="2020-03" db="EMBL/GenBank/DDBJ databases">
        <title>A mixture of massive structural variations and highly conserved coding sequences in Ustilaginoidea virens genome.</title>
        <authorList>
            <person name="Zhang K."/>
            <person name="Zhao Z."/>
            <person name="Zhang Z."/>
            <person name="Li Y."/>
            <person name="Hsiang T."/>
            <person name="Sun W."/>
        </authorList>
    </citation>
    <scope>NUCLEOTIDE SEQUENCE</scope>
    <source>
        <strain evidence="1">UV-8b</strain>
    </source>
</reference>
<keyword evidence="2" id="KW-1185">Reference proteome</keyword>
<name>A0A8E5MLP0_USTVR</name>
<dbReference type="GeneID" id="66068965"/>